<dbReference type="PANTHER" id="PTHR47654:SF1">
    <property type="entry name" value="ZN(II)2CYS6 TRANSCRIPTION FACTOR (EUROFUNG)"/>
    <property type="match status" value="1"/>
</dbReference>
<dbReference type="PANTHER" id="PTHR47654">
    <property type="entry name" value="ZN(II)2CYS6 TRANSCRIPTION FACTOR (EUROFUNG)-RELATED"/>
    <property type="match status" value="1"/>
</dbReference>
<feature type="region of interest" description="Disordered" evidence="1">
    <location>
        <begin position="1"/>
        <end position="72"/>
    </location>
</feature>
<reference evidence="2" key="2">
    <citation type="submission" date="2023-01" db="EMBL/GenBank/DDBJ databases">
        <authorList>
            <person name="Petersen C."/>
        </authorList>
    </citation>
    <scope>NUCLEOTIDE SEQUENCE</scope>
    <source>
        <strain evidence="2">IBT 15450</strain>
    </source>
</reference>
<dbReference type="CDD" id="cd12148">
    <property type="entry name" value="fungal_TF_MHR"/>
    <property type="match status" value="1"/>
</dbReference>
<feature type="compositionally biased region" description="Basic and acidic residues" evidence="1">
    <location>
        <begin position="58"/>
        <end position="69"/>
    </location>
</feature>
<name>A0AAD6IAH0_PENCN</name>
<keyword evidence="3" id="KW-1185">Reference proteome</keyword>
<evidence type="ECO:0000313" key="3">
    <source>
        <dbReference type="Proteomes" id="UP001219568"/>
    </source>
</evidence>
<dbReference type="InterPro" id="IPR053230">
    <property type="entry name" value="Trans_reg_galc"/>
</dbReference>
<evidence type="ECO:0000313" key="2">
    <source>
        <dbReference type="EMBL" id="KAJ6038593.1"/>
    </source>
</evidence>
<accession>A0AAD6IAH0</accession>
<sequence>MATEVEKVIGGVGDQDRSFPLGGSGGTQLLATSPMTPRPSPVKEGQQATNNPVQPTDHTTEDLNRDGDTRATGLVGRPSEIAWLNTLQTEPNTHSKIARSSGRSGYLPPLSTNYFLDNMQILVPDLNDYPDRPSKDAATQLVGSYFQNVHASFPFVGKPIFLEQFRCYYANSGAQPGRKWMAVLNLIFAIASRHSSLALVSFLIPRAAKPDSGDQQRFARSLPSAVMEGGENDPDASSVPESIKPNTSLYFLCRVGLACIGRTAIDEIHSSSTALLSWDEVETSITRNNASADGWLAQLPSYYNFDKSSPNCPFVRQRTSLAFRFYSIKLIILEPCLRRVIRVSTEGPCSVHCQTMAAICMQVARSVLDILPDEPDVSWLYEYCPWWSILHYIMQCSTILMVSLAGQVELGSIRLEETVRYIRKACRWLHEMSRTDDFSRRAWSIFLELAACHIPDLVPPTTARS</sequence>
<protein>
    <recommendedName>
        <fullName evidence="4">Transcription factor domain-containing protein</fullName>
    </recommendedName>
</protein>
<organism evidence="2 3">
    <name type="scientific">Penicillium canescens</name>
    <dbReference type="NCBI Taxonomy" id="5083"/>
    <lineage>
        <taxon>Eukaryota</taxon>
        <taxon>Fungi</taxon>
        <taxon>Dikarya</taxon>
        <taxon>Ascomycota</taxon>
        <taxon>Pezizomycotina</taxon>
        <taxon>Eurotiomycetes</taxon>
        <taxon>Eurotiomycetidae</taxon>
        <taxon>Eurotiales</taxon>
        <taxon>Aspergillaceae</taxon>
        <taxon>Penicillium</taxon>
    </lineage>
</organism>
<dbReference type="EMBL" id="JAQJZL010000009">
    <property type="protein sequence ID" value="KAJ6038593.1"/>
    <property type="molecule type" value="Genomic_DNA"/>
</dbReference>
<feature type="compositionally biased region" description="Polar residues" evidence="1">
    <location>
        <begin position="46"/>
        <end position="57"/>
    </location>
</feature>
<dbReference type="Proteomes" id="UP001219568">
    <property type="component" value="Unassembled WGS sequence"/>
</dbReference>
<evidence type="ECO:0000256" key="1">
    <source>
        <dbReference type="SAM" id="MobiDB-lite"/>
    </source>
</evidence>
<gene>
    <name evidence="2" type="ORF">N7460_008364</name>
</gene>
<dbReference type="AlphaFoldDB" id="A0AAD6IAH0"/>
<proteinExistence type="predicted"/>
<evidence type="ECO:0008006" key="4">
    <source>
        <dbReference type="Google" id="ProtNLM"/>
    </source>
</evidence>
<comment type="caution">
    <text evidence="2">The sequence shown here is derived from an EMBL/GenBank/DDBJ whole genome shotgun (WGS) entry which is preliminary data.</text>
</comment>
<reference evidence="2" key="1">
    <citation type="journal article" date="2023" name="IMA Fungus">
        <title>Comparative genomic study of the Penicillium genus elucidates a diverse pangenome and 15 lateral gene transfer events.</title>
        <authorList>
            <person name="Petersen C."/>
            <person name="Sorensen T."/>
            <person name="Nielsen M.R."/>
            <person name="Sondergaard T.E."/>
            <person name="Sorensen J.L."/>
            <person name="Fitzpatrick D.A."/>
            <person name="Frisvad J.C."/>
            <person name="Nielsen K.L."/>
        </authorList>
    </citation>
    <scope>NUCLEOTIDE SEQUENCE</scope>
    <source>
        <strain evidence="2">IBT 15450</strain>
    </source>
</reference>